<evidence type="ECO:0000256" key="1">
    <source>
        <dbReference type="ARBA" id="ARBA00004173"/>
    </source>
</evidence>
<feature type="active site" description="Proton acceptor" evidence="6">
    <location>
        <position position="144"/>
    </location>
</feature>
<keyword evidence="3" id="KW-0808">Transferase</keyword>
<dbReference type="Pfam" id="PF02146">
    <property type="entry name" value="SIR2"/>
    <property type="match status" value="1"/>
</dbReference>
<evidence type="ECO:0000313" key="8">
    <source>
        <dbReference type="EMBL" id="KAJ7084834.1"/>
    </source>
</evidence>
<dbReference type="GO" id="GO:0017136">
    <property type="term" value="F:histone deacetylase activity, NAD-dependent"/>
    <property type="evidence" value="ECO:0007669"/>
    <property type="project" value="TreeGrafter"/>
</dbReference>
<evidence type="ECO:0000256" key="3">
    <source>
        <dbReference type="ARBA" id="ARBA00022679"/>
    </source>
</evidence>
<dbReference type="PANTHER" id="PTHR11085">
    <property type="entry name" value="NAD-DEPENDENT PROTEIN DEACYLASE SIRTUIN-5, MITOCHONDRIAL-RELATED"/>
    <property type="match status" value="1"/>
</dbReference>
<keyword evidence="6" id="KW-0479">Metal-binding</keyword>
<evidence type="ECO:0000256" key="6">
    <source>
        <dbReference type="PROSITE-ProRule" id="PRU00236"/>
    </source>
</evidence>
<comment type="similarity">
    <text evidence="2">Belongs to the sirtuin family. Class I subfamily.</text>
</comment>
<sequence length="293" mass="31394">MQDEALVSFREALASSKNIIIVAGAGLSAASGIPTYRGQGGLWLNFDETKLAKPEAFKDDPSQVWQFYHRRRQSCLEAEPNAAHQALANFCLPETLARLAPSLDPKWPAPLLITQNMDALSSRVLSSFPPADKEAAEKCIIEMHGCIFETRCTSCAHVQRAYAPTPGAEALANAAVGTTLPIEQLPRCGGAGCTTNRYGRCGGLLRPGVVWFGEVPLRMGEIAQRMNWCDLLLLVGTSTTVYPAAGFAKTVKERGGKVAVFNLEPMRGDAAVDADFTFVGPCAETLPPALALS</sequence>
<evidence type="ECO:0000256" key="5">
    <source>
        <dbReference type="ARBA" id="ARBA00023128"/>
    </source>
</evidence>
<dbReference type="GO" id="GO:0005739">
    <property type="term" value="C:mitochondrion"/>
    <property type="evidence" value="ECO:0007669"/>
    <property type="project" value="UniProtKB-SubCell"/>
</dbReference>
<dbReference type="PROSITE" id="PS50305">
    <property type="entry name" value="SIRTUIN"/>
    <property type="match status" value="1"/>
</dbReference>
<keyword evidence="6" id="KW-0862">Zinc</keyword>
<keyword evidence="5" id="KW-0496">Mitochondrion</keyword>
<evidence type="ECO:0000256" key="4">
    <source>
        <dbReference type="ARBA" id="ARBA00023027"/>
    </source>
</evidence>
<feature type="binding site" evidence="6">
    <location>
        <position position="201"/>
    </location>
    <ligand>
        <name>Zn(2+)</name>
        <dbReference type="ChEBI" id="CHEBI:29105"/>
    </ligand>
</feature>
<keyword evidence="9" id="KW-1185">Reference proteome</keyword>
<dbReference type="PANTHER" id="PTHR11085:SF10">
    <property type="entry name" value="NAD-DEPENDENT PROTEIN DEACYLASE SIRTUIN-5, MITOCHONDRIAL-RELATED"/>
    <property type="match status" value="1"/>
</dbReference>
<dbReference type="EMBL" id="JARJCN010000036">
    <property type="protein sequence ID" value="KAJ7084834.1"/>
    <property type="molecule type" value="Genomic_DNA"/>
</dbReference>
<comment type="caution">
    <text evidence="8">The sequence shown here is derived from an EMBL/GenBank/DDBJ whole genome shotgun (WGS) entry which is preliminary data.</text>
</comment>
<dbReference type="GO" id="GO:0005634">
    <property type="term" value="C:nucleus"/>
    <property type="evidence" value="ECO:0007669"/>
    <property type="project" value="TreeGrafter"/>
</dbReference>
<keyword evidence="4" id="KW-0520">NAD</keyword>
<dbReference type="InterPro" id="IPR050134">
    <property type="entry name" value="NAD-dep_sirtuin_deacylases"/>
</dbReference>
<dbReference type="Proteomes" id="UP001222325">
    <property type="component" value="Unassembled WGS sequence"/>
</dbReference>
<dbReference type="InterPro" id="IPR026590">
    <property type="entry name" value="Ssirtuin_cat_dom"/>
</dbReference>
<name>A0AAD6XMH4_9AGAR</name>
<protein>
    <submittedName>
        <fullName evidence="8">Sirtuin</fullName>
    </submittedName>
</protein>
<proteinExistence type="inferred from homology"/>
<dbReference type="GO" id="GO:0070403">
    <property type="term" value="F:NAD+ binding"/>
    <property type="evidence" value="ECO:0007669"/>
    <property type="project" value="InterPro"/>
</dbReference>
<dbReference type="Gene3D" id="3.40.50.1220">
    <property type="entry name" value="TPP-binding domain"/>
    <property type="match status" value="1"/>
</dbReference>
<dbReference type="SUPFAM" id="SSF52467">
    <property type="entry name" value="DHS-like NAD/FAD-binding domain"/>
    <property type="match status" value="1"/>
</dbReference>
<dbReference type="InterPro" id="IPR003000">
    <property type="entry name" value="Sirtuin"/>
</dbReference>
<dbReference type="Gene3D" id="3.30.1600.10">
    <property type="entry name" value="SIR2/SIRT2 'Small Domain"/>
    <property type="match status" value="1"/>
</dbReference>
<organism evidence="8 9">
    <name type="scientific">Mycena belliarum</name>
    <dbReference type="NCBI Taxonomy" id="1033014"/>
    <lineage>
        <taxon>Eukaryota</taxon>
        <taxon>Fungi</taxon>
        <taxon>Dikarya</taxon>
        <taxon>Basidiomycota</taxon>
        <taxon>Agaricomycotina</taxon>
        <taxon>Agaricomycetes</taxon>
        <taxon>Agaricomycetidae</taxon>
        <taxon>Agaricales</taxon>
        <taxon>Marasmiineae</taxon>
        <taxon>Mycenaceae</taxon>
        <taxon>Mycena</taxon>
    </lineage>
</organism>
<accession>A0AAD6XMH4</accession>
<gene>
    <name evidence="8" type="ORF">B0H15DRAFT_382604</name>
</gene>
<dbReference type="InterPro" id="IPR029035">
    <property type="entry name" value="DHS-like_NAD/FAD-binding_dom"/>
</dbReference>
<dbReference type="InterPro" id="IPR026591">
    <property type="entry name" value="Sirtuin_cat_small_dom_sf"/>
</dbReference>
<feature type="binding site" evidence="6">
    <location>
        <position position="188"/>
    </location>
    <ligand>
        <name>Zn(2+)</name>
        <dbReference type="ChEBI" id="CHEBI:29105"/>
    </ligand>
</feature>
<dbReference type="AlphaFoldDB" id="A0AAD6XMH4"/>
<dbReference type="GO" id="GO:0046872">
    <property type="term" value="F:metal ion binding"/>
    <property type="evidence" value="ECO:0007669"/>
    <property type="project" value="UniProtKB-KW"/>
</dbReference>
<comment type="subcellular location">
    <subcellularLocation>
        <location evidence="1">Mitochondrion</location>
    </subcellularLocation>
</comment>
<reference evidence="8" key="1">
    <citation type="submission" date="2023-03" db="EMBL/GenBank/DDBJ databases">
        <title>Massive genome expansion in bonnet fungi (Mycena s.s.) driven by repeated elements and novel gene families across ecological guilds.</title>
        <authorList>
            <consortium name="Lawrence Berkeley National Laboratory"/>
            <person name="Harder C.B."/>
            <person name="Miyauchi S."/>
            <person name="Viragh M."/>
            <person name="Kuo A."/>
            <person name="Thoen E."/>
            <person name="Andreopoulos B."/>
            <person name="Lu D."/>
            <person name="Skrede I."/>
            <person name="Drula E."/>
            <person name="Henrissat B."/>
            <person name="Morin E."/>
            <person name="Kohler A."/>
            <person name="Barry K."/>
            <person name="LaButti K."/>
            <person name="Morin E."/>
            <person name="Salamov A."/>
            <person name="Lipzen A."/>
            <person name="Mereny Z."/>
            <person name="Hegedus B."/>
            <person name="Baldrian P."/>
            <person name="Stursova M."/>
            <person name="Weitz H."/>
            <person name="Taylor A."/>
            <person name="Grigoriev I.V."/>
            <person name="Nagy L.G."/>
            <person name="Martin F."/>
            <person name="Kauserud H."/>
        </authorList>
    </citation>
    <scope>NUCLEOTIDE SEQUENCE</scope>
    <source>
        <strain evidence="8">CBHHK173m</strain>
    </source>
</reference>
<feature type="domain" description="Deacetylase sirtuin-type" evidence="7">
    <location>
        <begin position="1"/>
        <end position="293"/>
    </location>
</feature>
<evidence type="ECO:0000256" key="2">
    <source>
        <dbReference type="ARBA" id="ARBA00006924"/>
    </source>
</evidence>
<evidence type="ECO:0000259" key="7">
    <source>
        <dbReference type="PROSITE" id="PS50305"/>
    </source>
</evidence>
<evidence type="ECO:0000313" key="9">
    <source>
        <dbReference type="Proteomes" id="UP001222325"/>
    </source>
</evidence>
<feature type="binding site" evidence="6">
    <location>
        <position position="155"/>
    </location>
    <ligand>
        <name>Zn(2+)</name>
        <dbReference type="ChEBI" id="CHEBI:29105"/>
    </ligand>
</feature>
<feature type="binding site" evidence="6">
    <location>
        <position position="152"/>
    </location>
    <ligand>
        <name>Zn(2+)</name>
        <dbReference type="ChEBI" id="CHEBI:29105"/>
    </ligand>
</feature>